<dbReference type="AlphaFoldDB" id="A1SWL8"/>
<accession>A1SWL8</accession>
<dbReference type="Gene3D" id="3.40.50.2300">
    <property type="match status" value="1"/>
</dbReference>
<dbReference type="eggNOG" id="COG0745">
    <property type="taxonomic scope" value="Bacteria"/>
</dbReference>
<evidence type="ECO:0000313" key="3">
    <source>
        <dbReference type="EMBL" id="ABM03883.1"/>
    </source>
</evidence>
<organism evidence="3 4">
    <name type="scientific">Psychromonas ingrahamii (strain DSM 17664 / CCUG 51855 / 37)</name>
    <dbReference type="NCBI Taxonomy" id="357804"/>
    <lineage>
        <taxon>Bacteria</taxon>
        <taxon>Pseudomonadati</taxon>
        <taxon>Pseudomonadota</taxon>
        <taxon>Gammaproteobacteria</taxon>
        <taxon>Alteromonadales</taxon>
        <taxon>Psychromonadaceae</taxon>
        <taxon>Psychromonas</taxon>
    </lineage>
</organism>
<dbReference type="Pfam" id="PF00072">
    <property type="entry name" value="Response_reg"/>
    <property type="match status" value="1"/>
</dbReference>
<dbReference type="Proteomes" id="UP000000639">
    <property type="component" value="Chromosome"/>
</dbReference>
<name>A1SWL8_PSYIN</name>
<dbReference type="SMART" id="SM00448">
    <property type="entry name" value="REC"/>
    <property type="match status" value="1"/>
</dbReference>
<reference evidence="3 4" key="1">
    <citation type="submission" date="2007-01" db="EMBL/GenBank/DDBJ databases">
        <title>Complete sequence of Psychromonas ingrahamii 37.</title>
        <authorList>
            <consortium name="US DOE Joint Genome Institute"/>
            <person name="Copeland A."/>
            <person name="Lucas S."/>
            <person name="Lapidus A."/>
            <person name="Barry K."/>
            <person name="Detter J.C."/>
            <person name="Glavina del Rio T."/>
            <person name="Hammon N."/>
            <person name="Israni S."/>
            <person name="Dalin E."/>
            <person name="Tice H."/>
            <person name="Pitluck S."/>
            <person name="Thompson L.S."/>
            <person name="Brettin T."/>
            <person name="Bruce D."/>
            <person name="Han C."/>
            <person name="Tapia R."/>
            <person name="Schmutz J."/>
            <person name="Larimer F."/>
            <person name="Land M."/>
            <person name="Hauser L."/>
            <person name="Kyrpides N."/>
            <person name="Ivanova N."/>
            <person name="Staley J."/>
            <person name="Richardson P."/>
        </authorList>
    </citation>
    <scope>NUCLEOTIDE SEQUENCE [LARGE SCALE GENOMIC DNA]</scope>
    <source>
        <strain evidence="3 4">37</strain>
    </source>
</reference>
<dbReference type="InterPro" id="IPR052048">
    <property type="entry name" value="ST_Response_Regulator"/>
</dbReference>
<feature type="domain" description="Response regulatory" evidence="2">
    <location>
        <begin position="7"/>
        <end position="130"/>
    </location>
</feature>
<protein>
    <submittedName>
        <fullName evidence="3">CheY-like chemotaxis protein, response regulator receiver</fullName>
    </submittedName>
</protein>
<proteinExistence type="predicted"/>
<evidence type="ECO:0000259" key="2">
    <source>
        <dbReference type="PROSITE" id="PS50110"/>
    </source>
</evidence>
<dbReference type="PROSITE" id="PS50110">
    <property type="entry name" value="RESPONSE_REGULATORY"/>
    <property type="match status" value="1"/>
</dbReference>
<feature type="modified residue" description="4-aspartylphosphate" evidence="1">
    <location>
        <position position="60"/>
    </location>
</feature>
<dbReference type="SUPFAM" id="SSF52172">
    <property type="entry name" value="CheY-like"/>
    <property type="match status" value="1"/>
</dbReference>
<gene>
    <name evidence="3" type="ordered locus">Ping_2139</name>
</gene>
<dbReference type="RefSeq" id="WP_011770443.1">
    <property type="nucleotide sequence ID" value="NC_008709.1"/>
</dbReference>
<keyword evidence="4" id="KW-1185">Reference proteome</keyword>
<dbReference type="HOGENOM" id="CLU_000445_69_12_6"/>
<dbReference type="GO" id="GO:0000160">
    <property type="term" value="P:phosphorelay signal transduction system"/>
    <property type="evidence" value="ECO:0007669"/>
    <property type="project" value="InterPro"/>
</dbReference>
<sequence>MKASELNILVVEDDSFQRRMVVNMLRSVGVTAICDAENGRQALNLLHESDARPVDIVICDMDMPEMDGMEFLRHLGQEKVATSIIILSQLDRALLASVAKMSLAYDIRLIGVVEKPITVAQLELLISKSMLSTEVKLQQAVTDTNMVHLFSVLMK</sequence>
<dbReference type="InterPro" id="IPR011006">
    <property type="entry name" value="CheY-like_superfamily"/>
</dbReference>
<dbReference type="EMBL" id="CP000510">
    <property type="protein sequence ID" value="ABM03883.1"/>
    <property type="molecule type" value="Genomic_DNA"/>
</dbReference>
<keyword evidence="1" id="KW-0597">Phosphoprotein</keyword>
<evidence type="ECO:0000256" key="1">
    <source>
        <dbReference type="PROSITE-ProRule" id="PRU00169"/>
    </source>
</evidence>
<dbReference type="STRING" id="357804.Ping_2139"/>
<dbReference type="PANTHER" id="PTHR43228:SF1">
    <property type="entry name" value="TWO-COMPONENT RESPONSE REGULATOR ARR22"/>
    <property type="match status" value="1"/>
</dbReference>
<dbReference type="PANTHER" id="PTHR43228">
    <property type="entry name" value="TWO-COMPONENT RESPONSE REGULATOR"/>
    <property type="match status" value="1"/>
</dbReference>
<dbReference type="InterPro" id="IPR001789">
    <property type="entry name" value="Sig_transdc_resp-reg_receiver"/>
</dbReference>
<evidence type="ECO:0000313" key="4">
    <source>
        <dbReference type="Proteomes" id="UP000000639"/>
    </source>
</evidence>
<dbReference type="KEGG" id="pin:Ping_2139"/>